<protein>
    <submittedName>
        <fullName evidence="9">NOTCH3</fullName>
    </submittedName>
</protein>
<dbReference type="FunFam" id="2.10.25.10:FF:000122">
    <property type="entry name" value="Protein crumbs homolog 2"/>
    <property type="match status" value="1"/>
</dbReference>
<name>A0A8S3UFI9_MYTED</name>
<proteinExistence type="predicted"/>
<reference evidence="9" key="1">
    <citation type="submission" date="2021-03" db="EMBL/GenBank/DDBJ databases">
        <authorList>
            <person name="Bekaert M."/>
        </authorList>
    </citation>
    <scope>NUCLEOTIDE SEQUENCE</scope>
</reference>
<dbReference type="GO" id="GO:0005509">
    <property type="term" value="F:calcium ion binding"/>
    <property type="evidence" value="ECO:0007669"/>
    <property type="project" value="InterPro"/>
</dbReference>
<evidence type="ECO:0000256" key="5">
    <source>
        <dbReference type="ARBA" id="ARBA00023180"/>
    </source>
</evidence>
<feature type="domain" description="EGF-like" evidence="8">
    <location>
        <begin position="100"/>
        <end position="136"/>
    </location>
</feature>
<dbReference type="PROSITE" id="PS01187">
    <property type="entry name" value="EGF_CA"/>
    <property type="match status" value="1"/>
</dbReference>
<keyword evidence="10" id="KW-1185">Reference proteome</keyword>
<dbReference type="AlphaFoldDB" id="A0A8S3UFI9"/>
<feature type="domain" description="EGF-like" evidence="8">
    <location>
        <begin position="62"/>
        <end position="98"/>
    </location>
</feature>
<keyword evidence="3" id="KW-0677">Repeat</keyword>
<feature type="disulfide bond" evidence="6">
    <location>
        <begin position="50"/>
        <end position="59"/>
    </location>
</feature>
<dbReference type="InterPro" id="IPR000742">
    <property type="entry name" value="EGF"/>
</dbReference>
<evidence type="ECO:0000256" key="6">
    <source>
        <dbReference type="PROSITE-ProRule" id="PRU00076"/>
    </source>
</evidence>
<keyword evidence="7" id="KW-0472">Membrane</keyword>
<dbReference type="PROSITE" id="PS01186">
    <property type="entry name" value="EGF_2"/>
    <property type="match status" value="1"/>
</dbReference>
<evidence type="ECO:0000256" key="3">
    <source>
        <dbReference type="ARBA" id="ARBA00022737"/>
    </source>
</evidence>
<evidence type="ECO:0000313" key="9">
    <source>
        <dbReference type="EMBL" id="CAG2245001.1"/>
    </source>
</evidence>
<dbReference type="InterPro" id="IPR018097">
    <property type="entry name" value="EGF_Ca-bd_CS"/>
</dbReference>
<gene>
    <name evidence="9" type="ORF">MEDL_57028</name>
</gene>
<dbReference type="PROSITE" id="PS00022">
    <property type="entry name" value="EGF_1"/>
    <property type="match status" value="2"/>
</dbReference>
<evidence type="ECO:0000256" key="2">
    <source>
        <dbReference type="ARBA" id="ARBA00022729"/>
    </source>
</evidence>
<keyword evidence="7" id="KW-0812">Transmembrane</keyword>
<keyword evidence="1 6" id="KW-0245">EGF-like domain</keyword>
<organism evidence="9 10">
    <name type="scientific">Mytilus edulis</name>
    <name type="common">Blue mussel</name>
    <dbReference type="NCBI Taxonomy" id="6550"/>
    <lineage>
        <taxon>Eukaryota</taxon>
        <taxon>Metazoa</taxon>
        <taxon>Spiralia</taxon>
        <taxon>Lophotrochozoa</taxon>
        <taxon>Mollusca</taxon>
        <taxon>Bivalvia</taxon>
        <taxon>Autobranchia</taxon>
        <taxon>Pteriomorphia</taxon>
        <taxon>Mytilida</taxon>
        <taxon>Mytiloidea</taxon>
        <taxon>Mytilidae</taxon>
        <taxon>Mytilinae</taxon>
        <taxon>Mytilus</taxon>
    </lineage>
</organism>
<evidence type="ECO:0000256" key="4">
    <source>
        <dbReference type="ARBA" id="ARBA00023157"/>
    </source>
</evidence>
<dbReference type="EMBL" id="CAJPWZ010002753">
    <property type="protein sequence ID" value="CAG2245001.1"/>
    <property type="molecule type" value="Genomic_DNA"/>
</dbReference>
<dbReference type="PANTHER" id="PTHR12916:SF4">
    <property type="entry name" value="UNINFLATABLE, ISOFORM C"/>
    <property type="match status" value="1"/>
</dbReference>
<dbReference type="SMART" id="SM00181">
    <property type="entry name" value="EGF"/>
    <property type="match status" value="3"/>
</dbReference>
<dbReference type="SMART" id="SM00179">
    <property type="entry name" value="EGF_CA"/>
    <property type="match status" value="3"/>
</dbReference>
<dbReference type="PRINTS" id="PR00010">
    <property type="entry name" value="EGFBLOOD"/>
</dbReference>
<dbReference type="GO" id="GO:0003008">
    <property type="term" value="P:system process"/>
    <property type="evidence" value="ECO:0007669"/>
    <property type="project" value="UniProtKB-ARBA"/>
</dbReference>
<dbReference type="GO" id="GO:0005112">
    <property type="term" value="F:Notch binding"/>
    <property type="evidence" value="ECO:0007669"/>
    <property type="project" value="TreeGrafter"/>
</dbReference>
<feature type="disulfide bond" evidence="6">
    <location>
        <begin position="126"/>
        <end position="135"/>
    </location>
</feature>
<dbReference type="InterPro" id="IPR000152">
    <property type="entry name" value="EGF-type_Asp/Asn_hydroxyl_site"/>
</dbReference>
<dbReference type="Gene3D" id="2.10.25.10">
    <property type="entry name" value="Laminin"/>
    <property type="match status" value="3"/>
</dbReference>
<keyword evidence="4 6" id="KW-1015">Disulfide bond</keyword>
<accession>A0A8S3UFI9</accession>
<evidence type="ECO:0000256" key="7">
    <source>
        <dbReference type="SAM" id="Phobius"/>
    </source>
</evidence>
<dbReference type="Pfam" id="PF00008">
    <property type="entry name" value="EGF"/>
    <property type="match status" value="3"/>
</dbReference>
<feature type="disulfide bond" evidence="6">
    <location>
        <begin position="88"/>
        <end position="97"/>
    </location>
</feature>
<dbReference type="SUPFAM" id="SSF57196">
    <property type="entry name" value="EGF/Laminin"/>
    <property type="match status" value="3"/>
</dbReference>
<dbReference type="Proteomes" id="UP000683360">
    <property type="component" value="Unassembled WGS sequence"/>
</dbReference>
<comment type="caution">
    <text evidence="9">The sequence shown here is derived from an EMBL/GenBank/DDBJ whole genome shotgun (WGS) entry which is preliminary data.</text>
</comment>
<dbReference type="GO" id="GO:0007219">
    <property type="term" value="P:Notch signaling pathway"/>
    <property type="evidence" value="ECO:0007669"/>
    <property type="project" value="TreeGrafter"/>
</dbReference>
<dbReference type="InterPro" id="IPR001881">
    <property type="entry name" value="EGF-like_Ca-bd_dom"/>
</dbReference>
<feature type="domain" description="EGF-like" evidence="8">
    <location>
        <begin position="25"/>
        <end position="60"/>
    </location>
</feature>
<dbReference type="FunFam" id="2.10.25.10:FF:000004">
    <property type="entry name" value="Neurogenic locus notch 1"/>
    <property type="match status" value="1"/>
</dbReference>
<dbReference type="CDD" id="cd00054">
    <property type="entry name" value="EGF_CA"/>
    <property type="match status" value="3"/>
</dbReference>
<evidence type="ECO:0000259" key="8">
    <source>
        <dbReference type="PROSITE" id="PS50026"/>
    </source>
</evidence>
<keyword evidence="7" id="KW-1133">Transmembrane helix</keyword>
<dbReference type="GO" id="GO:0051240">
    <property type="term" value="P:positive regulation of multicellular organismal process"/>
    <property type="evidence" value="ECO:0007669"/>
    <property type="project" value="UniProtKB-ARBA"/>
</dbReference>
<sequence length="244" mass="27022">MTIPGDIVDNDCDGLIDEELLDGTDINECVSNPCLNGGTCSDKVNSFCTCPHGYADQNCQTELDECQSNPCRNNGTCIDIVNGYYCLCANESSGRHCEQKINSCLSSPCFNDGVCTNQLYGYTCDCLEHWHGDKCEYEIINRTMGCLDIEYSECSCRVNQLKTKTPKSNKALFGTVGFATGLILTLISYCLSRLLNKPKASTKICPENDRSTLLEEPSPVQTEKEEVPKDLKIVFRKQKEVPST</sequence>
<keyword evidence="5" id="KW-0325">Glycoprotein</keyword>
<dbReference type="PANTHER" id="PTHR12916">
    <property type="entry name" value="CYTOCHROME C OXIDASE POLYPEPTIDE VIC-2"/>
    <property type="match status" value="1"/>
</dbReference>
<comment type="caution">
    <text evidence="6">Lacks conserved residue(s) required for the propagation of feature annotation.</text>
</comment>
<evidence type="ECO:0000256" key="1">
    <source>
        <dbReference type="ARBA" id="ARBA00022536"/>
    </source>
</evidence>
<dbReference type="OrthoDB" id="430340at2759"/>
<feature type="transmembrane region" description="Helical" evidence="7">
    <location>
        <begin position="171"/>
        <end position="191"/>
    </location>
</feature>
<dbReference type="PROSITE" id="PS00010">
    <property type="entry name" value="ASX_HYDROXYL"/>
    <property type="match status" value="2"/>
</dbReference>
<dbReference type="FunFam" id="2.10.25.10:FF:000321">
    <property type="entry name" value="Protein delta homolog 1"/>
    <property type="match status" value="1"/>
</dbReference>
<keyword evidence="2" id="KW-0732">Signal</keyword>
<dbReference type="PROSITE" id="PS50026">
    <property type="entry name" value="EGF_3"/>
    <property type="match status" value="3"/>
</dbReference>
<evidence type="ECO:0000313" key="10">
    <source>
        <dbReference type="Proteomes" id="UP000683360"/>
    </source>
</evidence>